<dbReference type="Proteomes" id="UP000599109">
    <property type="component" value="Unassembled WGS sequence"/>
</dbReference>
<dbReference type="AlphaFoldDB" id="A0A936YXS4"/>
<proteinExistence type="predicted"/>
<name>A0A936YXS4_9BURK</name>
<sequence length="177" mass="19460">MKPSRTSANRSAAYARQHPPVQMPVDLSAFNDMLAGLEEDISQALRPAAQAGAEVIYRAVLQNVDRIGSVSGSLRSSIYQAFVEKDSVELPSGGYSRVRYDVSWNPVKAPHAHLIEYGHIQKFKVYLGADGKWYTNKKAPLPAPKQIAARPFMRPAAYKQGEAAAAVEAAFWKAMQK</sequence>
<dbReference type="EMBL" id="JAEQNE010000001">
    <property type="protein sequence ID" value="MBL0390531.1"/>
    <property type="molecule type" value="Genomic_DNA"/>
</dbReference>
<evidence type="ECO:0000313" key="2">
    <source>
        <dbReference type="Proteomes" id="UP000599109"/>
    </source>
</evidence>
<accession>A0A936YXS4</accession>
<evidence type="ECO:0000313" key="1">
    <source>
        <dbReference type="EMBL" id="MBL0390531.1"/>
    </source>
</evidence>
<protein>
    <submittedName>
        <fullName evidence="1">HK97 gp10 family phage protein</fullName>
    </submittedName>
</protein>
<comment type="caution">
    <text evidence="1">The sequence shown here is derived from an EMBL/GenBank/DDBJ whole genome shotgun (WGS) entry which is preliminary data.</text>
</comment>
<keyword evidence="2" id="KW-1185">Reference proteome</keyword>
<reference evidence="1 2" key="1">
    <citation type="journal article" date="2017" name="Int. J. Syst. Evol. Microbiol.">
        <title>Ramlibacter monticola sp. nov., isolated from forest soil.</title>
        <authorList>
            <person name="Chaudhary D.K."/>
            <person name="Kim J."/>
        </authorList>
    </citation>
    <scope>NUCLEOTIDE SEQUENCE [LARGE SCALE GENOMIC DNA]</scope>
    <source>
        <strain evidence="1 2">KACC 19175</strain>
    </source>
</reference>
<dbReference type="RefSeq" id="WP_201673126.1">
    <property type="nucleotide sequence ID" value="NZ_JAEQNE010000001.1"/>
</dbReference>
<organism evidence="1 2">
    <name type="scientific">Ramlibacter monticola</name>
    <dbReference type="NCBI Taxonomy" id="1926872"/>
    <lineage>
        <taxon>Bacteria</taxon>
        <taxon>Pseudomonadati</taxon>
        <taxon>Pseudomonadota</taxon>
        <taxon>Betaproteobacteria</taxon>
        <taxon>Burkholderiales</taxon>
        <taxon>Comamonadaceae</taxon>
        <taxon>Ramlibacter</taxon>
    </lineage>
</organism>
<gene>
    <name evidence="1" type="ORF">JJ685_05185</name>
</gene>